<dbReference type="EMBL" id="FUKI01000165">
    <property type="protein sequence ID" value="SJM96150.1"/>
    <property type="molecule type" value="Genomic_DNA"/>
</dbReference>
<evidence type="ECO:0000313" key="9">
    <source>
        <dbReference type="Proteomes" id="UP000195667"/>
    </source>
</evidence>
<proteinExistence type="predicted"/>
<dbReference type="GO" id="GO:0016491">
    <property type="term" value="F:oxidoreductase activity"/>
    <property type="evidence" value="ECO:0007669"/>
    <property type="project" value="UniProtKB-KW"/>
</dbReference>
<dbReference type="InterPro" id="IPR015879">
    <property type="entry name" value="Ring_hydroxy_dOase_asu_C_dom"/>
</dbReference>
<dbReference type="InterPro" id="IPR017941">
    <property type="entry name" value="Rieske_2Fe-2S"/>
</dbReference>
<evidence type="ECO:0000256" key="6">
    <source>
        <dbReference type="ARBA" id="ARBA00023014"/>
    </source>
</evidence>
<dbReference type="GO" id="GO:0005506">
    <property type="term" value="F:iron ion binding"/>
    <property type="evidence" value="ECO:0007669"/>
    <property type="project" value="InterPro"/>
</dbReference>
<evidence type="ECO:0000256" key="2">
    <source>
        <dbReference type="ARBA" id="ARBA00022714"/>
    </source>
</evidence>
<dbReference type="GO" id="GO:0051537">
    <property type="term" value="F:2 iron, 2 sulfur cluster binding"/>
    <property type="evidence" value="ECO:0007669"/>
    <property type="project" value="UniProtKB-KW"/>
</dbReference>
<dbReference type="CDD" id="cd00680">
    <property type="entry name" value="RHO_alpha_C"/>
    <property type="match status" value="1"/>
</dbReference>
<dbReference type="InterPro" id="IPR036922">
    <property type="entry name" value="Rieske_2Fe-2S_sf"/>
</dbReference>
<dbReference type="PANTHER" id="PTHR43756:SF5">
    <property type="entry name" value="CHOLINE MONOOXYGENASE, CHLOROPLASTIC"/>
    <property type="match status" value="1"/>
</dbReference>
<protein>
    <recommendedName>
        <fullName evidence="7">Rieske domain-containing protein</fullName>
    </recommendedName>
</protein>
<comment type="cofactor">
    <cofactor evidence="1">
        <name>Fe cation</name>
        <dbReference type="ChEBI" id="CHEBI:24875"/>
    </cofactor>
</comment>
<keyword evidence="9" id="KW-1185">Reference proteome</keyword>
<evidence type="ECO:0000313" key="8">
    <source>
        <dbReference type="EMBL" id="SJM96150.1"/>
    </source>
</evidence>
<dbReference type="AlphaFoldDB" id="A0A1R4HJS7"/>
<dbReference type="PRINTS" id="PR00090">
    <property type="entry name" value="RNGDIOXGNASE"/>
</dbReference>
<gene>
    <name evidence="8" type="ORF">CRENPOLYSF1_850039</name>
</gene>
<organism evidence="8 9">
    <name type="scientific">Crenothrix polyspora</name>
    <dbReference type="NCBI Taxonomy" id="360316"/>
    <lineage>
        <taxon>Bacteria</taxon>
        <taxon>Pseudomonadati</taxon>
        <taxon>Pseudomonadota</taxon>
        <taxon>Gammaproteobacteria</taxon>
        <taxon>Methylococcales</taxon>
        <taxon>Crenotrichaceae</taxon>
        <taxon>Crenothrix</taxon>
    </lineage>
</organism>
<sequence>MPDSLDIFITQEQWASVCAPIEKARTLPNQAFTSEAFFELEVERLFCRQWIALGFMQQTPTPGCLSPMEFAGIPLLVVHGDDGVLRVFHNIVAYDGCLAVIESIQGQTEIVTPYHGWRYDLRGKLVATPYWDGSEQGGLAAFKGRSVDLIEVRSRIELGIIFIDLSGVADDFDHHIAPLHTLLSDYRTDNLDIGRDAEGASLFDSEDLATNWKTHYENWAINVLHEGFTHEIYAESSQIPRVDEKGEKTYVELIDGALMALSYREQDFSDTYQLDELPFTPLGVSPEVLPERAFIGSLFPNLHMAVFPYFIHFIIVHPVSAGQTRTLRAQFYEATSATDPDMLEVRLEHQHEFQQAGWEDGRIIEAIQKARRSPVYQQQFYSPFWDNMRYTFSNAVLNALRVSVQFPSLKKRG</sequence>
<name>A0A1R4HJS7_9GAMM</name>
<evidence type="ECO:0000256" key="4">
    <source>
        <dbReference type="ARBA" id="ARBA00023002"/>
    </source>
</evidence>
<dbReference type="Proteomes" id="UP000195667">
    <property type="component" value="Unassembled WGS sequence"/>
</dbReference>
<keyword evidence="4" id="KW-0560">Oxidoreductase</keyword>
<dbReference type="Pfam" id="PF00848">
    <property type="entry name" value="Ring_hydroxyl_A"/>
    <property type="match status" value="1"/>
</dbReference>
<dbReference type="PROSITE" id="PS51296">
    <property type="entry name" value="RIESKE"/>
    <property type="match status" value="1"/>
</dbReference>
<keyword evidence="5" id="KW-0408">Iron</keyword>
<dbReference type="RefSeq" id="WP_176371156.1">
    <property type="nucleotide sequence ID" value="NZ_FUKI01000165.1"/>
</dbReference>
<dbReference type="Pfam" id="PF00355">
    <property type="entry name" value="Rieske"/>
    <property type="match status" value="1"/>
</dbReference>
<keyword evidence="6" id="KW-0411">Iron-sulfur</keyword>
<evidence type="ECO:0000256" key="5">
    <source>
        <dbReference type="ARBA" id="ARBA00023004"/>
    </source>
</evidence>
<reference evidence="9" key="1">
    <citation type="submission" date="2017-02" db="EMBL/GenBank/DDBJ databases">
        <authorList>
            <person name="Daims H."/>
        </authorList>
    </citation>
    <scope>NUCLEOTIDE SEQUENCE [LARGE SCALE GENOMIC DNA]</scope>
</reference>
<evidence type="ECO:0000259" key="7">
    <source>
        <dbReference type="PROSITE" id="PS51296"/>
    </source>
</evidence>
<accession>A0A1R4HJS7</accession>
<dbReference type="Gene3D" id="2.102.10.10">
    <property type="entry name" value="Rieske [2Fe-2S] iron-sulphur domain"/>
    <property type="match status" value="1"/>
</dbReference>
<feature type="domain" description="Rieske" evidence="7">
    <location>
        <begin position="50"/>
        <end position="163"/>
    </location>
</feature>
<keyword evidence="2" id="KW-0001">2Fe-2S</keyword>
<dbReference type="SUPFAM" id="SSF55961">
    <property type="entry name" value="Bet v1-like"/>
    <property type="match status" value="1"/>
</dbReference>
<evidence type="ECO:0000256" key="1">
    <source>
        <dbReference type="ARBA" id="ARBA00001962"/>
    </source>
</evidence>
<dbReference type="SUPFAM" id="SSF50022">
    <property type="entry name" value="ISP domain"/>
    <property type="match status" value="1"/>
</dbReference>
<dbReference type="Gene3D" id="3.90.380.10">
    <property type="entry name" value="Naphthalene 1,2-dioxygenase Alpha Subunit, Chain A, domain 1"/>
    <property type="match status" value="1"/>
</dbReference>
<evidence type="ECO:0000256" key="3">
    <source>
        <dbReference type="ARBA" id="ARBA00022723"/>
    </source>
</evidence>
<dbReference type="PANTHER" id="PTHR43756">
    <property type="entry name" value="CHOLINE MONOOXYGENASE, CHLOROPLASTIC"/>
    <property type="match status" value="1"/>
</dbReference>
<keyword evidence="3" id="KW-0479">Metal-binding</keyword>
<dbReference type="InterPro" id="IPR001663">
    <property type="entry name" value="Rng_hydr_dOase-A"/>
</dbReference>